<proteinExistence type="predicted"/>
<evidence type="ECO:0000313" key="2">
    <source>
        <dbReference type="EMBL" id="MBL1079480.1"/>
    </source>
</evidence>
<sequence>MNRLTFVLFMLVAGLFAVIIAPGFVFSVVITAVVTVLLIRWFARAATRPRRGVWR</sequence>
<keyword evidence="1" id="KW-0472">Membrane</keyword>
<accession>A0ABS1MHE1</accession>
<feature type="transmembrane region" description="Helical" evidence="1">
    <location>
        <begin position="6"/>
        <end position="39"/>
    </location>
</feature>
<keyword evidence="3" id="KW-1185">Reference proteome</keyword>
<protein>
    <submittedName>
        <fullName evidence="2">Uncharacterized protein</fullName>
    </submittedName>
</protein>
<dbReference type="Proteomes" id="UP000602198">
    <property type="component" value="Unassembled WGS sequence"/>
</dbReference>
<dbReference type="RefSeq" id="WP_201956050.1">
    <property type="nucleotide sequence ID" value="NZ_JAERRJ010000017.1"/>
</dbReference>
<comment type="caution">
    <text evidence="2">The sequence shown here is derived from an EMBL/GenBank/DDBJ whole genome shotgun (WGS) entry which is preliminary data.</text>
</comment>
<gene>
    <name evidence="2" type="ORF">JK358_34250</name>
</gene>
<reference evidence="2 3" key="1">
    <citation type="submission" date="2021-01" db="EMBL/GenBank/DDBJ databases">
        <title>WGS of actinomycetes isolated from Thailand.</title>
        <authorList>
            <person name="Thawai C."/>
        </authorList>
    </citation>
    <scope>NUCLEOTIDE SEQUENCE [LARGE SCALE GENOMIC DNA]</scope>
    <source>
        <strain evidence="2 3">LPG 2</strain>
    </source>
</reference>
<dbReference type="EMBL" id="JAERRJ010000017">
    <property type="protein sequence ID" value="MBL1079480.1"/>
    <property type="molecule type" value="Genomic_DNA"/>
</dbReference>
<organism evidence="2 3">
    <name type="scientific">Nocardia acididurans</name>
    <dbReference type="NCBI Taxonomy" id="2802282"/>
    <lineage>
        <taxon>Bacteria</taxon>
        <taxon>Bacillati</taxon>
        <taxon>Actinomycetota</taxon>
        <taxon>Actinomycetes</taxon>
        <taxon>Mycobacteriales</taxon>
        <taxon>Nocardiaceae</taxon>
        <taxon>Nocardia</taxon>
    </lineage>
</organism>
<name>A0ABS1MHE1_9NOCA</name>
<keyword evidence="1" id="KW-1133">Transmembrane helix</keyword>
<evidence type="ECO:0000313" key="3">
    <source>
        <dbReference type="Proteomes" id="UP000602198"/>
    </source>
</evidence>
<evidence type="ECO:0000256" key="1">
    <source>
        <dbReference type="SAM" id="Phobius"/>
    </source>
</evidence>
<keyword evidence="1" id="KW-0812">Transmembrane</keyword>